<dbReference type="Pfam" id="PF04883">
    <property type="entry name" value="HK97-gp10_like"/>
    <property type="match status" value="1"/>
</dbReference>
<sequence>MIRISGVEKALTGLREVCEEFAERVAEVLEESAGELADRARGYAPARTGRLRESIGFRRLGRGRVVVEASAPYAGYVEFGTSRTPPRRFMQRALEETLDRLKTRLASRSIFFS</sequence>
<gene>
    <name evidence="1" type="ORF">ENM31_04625</name>
</gene>
<organism evidence="1">
    <name type="scientific">Caldiarchaeum subterraneum</name>
    <dbReference type="NCBI Taxonomy" id="311458"/>
    <lineage>
        <taxon>Archaea</taxon>
        <taxon>Nitrososphaerota</taxon>
        <taxon>Candidatus Caldarchaeales</taxon>
        <taxon>Candidatus Caldarchaeaceae</taxon>
        <taxon>Candidatus Caldarchaeum</taxon>
    </lineage>
</organism>
<reference evidence="1" key="1">
    <citation type="journal article" date="2020" name="mSystems">
        <title>Genome- and Community-Level Interaction Insights into Carbon Utilization and Element Cycling Functions of Hydrothermarchaeota in Hydrothermal Sediment.</title>
        <authorList>
            <person name="Zhou Z."/>
            <person name="Liu Y."/>
            <person name="Xu W."/>
            <person name="Pan J."/>
            <person name="Luo Z.H."/>
            <person name="Li M."/>
        </authorList>
    </citation>
    <scope>NUCLEOTIDE SEQUENCE [LARGE SCALE GENOMIC DNA]</scope>
    <source>
        <strain evidence="1">SpSt-1074</strain>
    </source>
</reference>
<evidence type="ECO:0000313" key="1">
    <source>
        <dbReference type="EMBL" id="HHM44562.1"/>
    </source>
</evidence>
<accession>A0A7J3VUE4</accession>
<dbReference type="EMBL" id="DRXH01000159">
    <property type="protein sequence ID" value="HHM44562.1"/>
    <property type="molecule type" value="Genomic_DNA"/>
</dbReference>
<name>A0A7J3VUE4_CALS0</name>
<dbReference type="NCBIfam" id="TIGR01725">
    <property type="entry name" value="phge_HK97_gp10"/>
    <property type="match status" value="1"/>
</dbReference>
<dbReference type="InterPro" id="IPR010064">
    <property type="entry name" value="HK97-gp10_tail"/>
</dbReference>
<comment type="caution">
    <text evidence="1">The sequence shown here is derived from an EMBL/GenBank/DDBJ whole genome shotgun (WGS) entry which is preliminary data.</text>
</comment>
<protein>
    <submittedName>
        <fullName evidence="1">HK97 gp10 family phage protein</fullName>
    </submittedName>
</protein>
<proteinExistence type="predicted"/>
<dbReference type="AlphaFoldDB" id="A0A7J3VUE4"/>